<protein>
    <submittedName>
        <fullName evidence="1">Uncharacterized protein</fullName>
    </submittedName>
</protein>
<gene>
    <name evidence="1" type="ORF">PsorP6_007319</name>
</gene>
<sequence>MEEHDALSRSRYCTLSPDSLAVFNLPLNPQTNQLTLASIHMRLSHLLTAGAAFLLFDSAIPTTTIKSPVRGDPTTKNSRSLRGVDFTELDRDAHEERTISPEARELMAACGFYGYTSFYNFLQHLNEGSKYIEVAKNHGGYLMFRNALHKFRTNKNKKLLNPMLEHLMTLHNEQV</sequence>
<evidence type="ECO:0000313" key="1">
    <source>
        <dbReference type="EMBL" id="KAI9916091.1"/>
    </source>
</evidence>
<dbReference type="EMBL" id="CM047582">
    <property type="protein sequence ID" value="KAI9916091.1"/>
    <property type="molecule type" value="Genomic_DNA"/>
</dbReference>
<evidence type="ECO:0000313" key="2">
    <source>
        <dbReference type="Proteomes" id="UP001163321"/>
    </source>
</evidence>
<proteinExistence type="predicted"/>
<accession>A0ACC0WCS5</accession>
<keyword evidence="2" id="KW-1185">Reference proteome</keyword>
<dbReference type="Proteomes" id="UP001163321">
    <property type="component" value="Chromosome 3"/>
</dbReference>
<name>A0ACC0WCS5_9STRA</name>
<reference evidence="1 2" key="1">
    <citation type="journal article" date="2022" name="bioRxiv">
        <title>The genome of the oomycete Peronosclerospora sorghi, a cosmopolitan pathogen of maize and sorghum, is inflated with dispersed pseudogenes.</title>
        <authorList>
            <person name="Fletcher K."/>
            <person name="Martin F."/>
            <person name="Isakeit T."/>
            <person name="Cavanaugh K."/>
            <person name="Magill C."/>
            <person name="Michelmore R."/>
        </authorList>
    </citation>
    <scope>NUCLEOTIDE SEQUENCE [LARGE SCALE GENOMIC DNA]</scope>
    <source>
        <strain evidence="1">P6</strain>
    </source>
</reference>
<organism evidence="1 2">
    <name type="scientific">Peronosclerospora sorghi</name>
    <dbReference type="NCBI Taxonomy" id="230839"/>
    <lineage>
        <taxon>Eukaryota</taxon>
        <taxon>Sar</taxon>
        <taxon>Stramenopiles</taxon>
        <taxon>Oomycota</taxon>
        <taxon>Peronosporomycetes</taxon>
        <taxon>Peronosporales</taxon>
        <taxon>Peronosporaceae</taxon>
        <taxon>Peronosclerospora</taxon>
    </lineage>
</organism>
<comment type="caution">
    <text evidence="1">The sequence shown here is derived from an EMBL/GenBank/DDBJ whole genome shotgun (WGS) entry which is preliminary data.</text>
</comment>